<dbReference type="Proteomes" id="UP000800093">
    <property type="component" value="Unassembled WGS sequence"/>
</dbReference>
<evidence type="ECO:0000313" key="3">
    <source>
        <dbReference type="Proteomes" id="UP000800093"/>
    </source>
</evidence>
<feature type="compositionally biased region" description="Polar residues" evidence="1">
    <location>
        <begin position="11"/>
        <end position="23"/>
    </location>
</feature>
<name>A0A9P4K8C2_9PLEO</name>
<protein>
    <submittedName>
        <fullName evidence="2">Uncharacterized protein</fullName>
    </submittedName>
</protein>
<proteinExistence type="predicted"/>
<reference evidence="3" key="1">
    <citation type="journal article" date="2020" name="Stud. Mycol.">
        <title>101 Dothideomycetes genomes: A test case for predicting lifestyles and emergence of pathogens.</title>
        <authorList>
            <person name="Haridas S."/>
            <person name="Albert R."/>
            <person name="Binder M."/>
            <person name="Bloem J."/>
            <person name="LaButti K."/>
            <person name="Salamov A."/>
            <person name="Andreopoulos B."/>
            <person name="Baker S."/>
            <person name="Barry K."/>
            <person name="Bills G."/>
            <person name="Bluhm B."/>
            <person name="Cannon C."/>
            <person name="Castanera R."/>
            <person name="Culley D."/>
            <person name="Daum C."/>
            <person name="Ezra D."/>
            <person name="Gonzalez J."/>
            <person name="Henrissat B."/>
            <person name="Kuo A."/>
            <person name="Liang C."/>
            <person name="Lipzen A."/>
            <person name="Lutzoni F."/>
            <person name="Magnuson J."/>
            <person name="Mondo S."/>
            <person name="Nolan M."/>
            <person name="Ohm R."/>
            <person name="Pangilinan J."/>
            <person name="Park H.-J."/>
            <person name="Ramirez L."/>
            <person name="Alfaro M."/>
            <person name="Sun H."/>
            <person name="Tritt A."/>
            <person name="Yoshinaga Y."/>
            <person name="Zwiers L.-H."/>
            <person name="Turgeon B."/>
            <person name="Goodwin S."/>
            <person name="Spatafora J."/>
            <person name="Crous P."/>
            <person name="Grigoriev I."/>
        </authorList>
    </citation>
    <scope>NUCLEOTIDE SEQUENCE [LARGE SCALE GENOMIC DNA]</scope>
    <source>
        <strain evidence="3">CBS 304.66</strain>
    </source>
</reference>
<dbReference type="EMBL" id="ML986634">
    <property type="protein sequence ID" value="KAF2262908.1"/>
    <property type="molecule type" value="Genomic_DNA"/>
</dbReference>
<sequence length="279" mass="31557">MWPNEKLPISDPTQGPISGSNGDKNPIPPNGNKGLLPDYGTATASSSTAFQTHFASLSMHMEDRLRFLQFPPNIVEICRQTIKTIWMRGIQTERLYAGSQEIKLYGKPWRGHADEAIAARRLICRLLAALHGEGWVLTLSTDISKKNADKDTLLFRHQNPAPAECDWCCIGFSRSDRIRFIDVPAEVYNIFASKLPNNRLQSRGQHSPGVYEFKIYGRPWWADGTDTMIVRGMLLSLLEALEEEGWTVYASIDQKNSGENYTETDTVSEAYFHIQMMEN</sequence>
<dbReference type="PANTHER" id="PTHR38696">
    <property type="entry name" value="MEDIATOR OF RNA POLYMERASE II TRANSCRIPTION SUBUNIT 13"/>
    <property type="match status" value="1"/>
</dbReference>
<dbReference type="OrthoDB" id="58379at2759"/>
<comment type="caution">
    <text evidence="2">The sequence shown here is derived from an EMBL/GenBank/DDBJ whole genome shotgun (WGS) entry which is preliminary data.</text>
</comment>
<organism evidence="2 3">
    <name type="scientific">Lojkania enalia</name>
    <dbReference type="NCBI Taxonomy" id="147567"/>
    <lineage>
        <taxon>Eukaryota</taxon>
        <taxon>Fungi</taxon>
        <taxon>Dikarya</taxon>
        <taxon>Ascomycota</taxon>
        <taxon>Pezizomycotina</taxon>
        <taxon>Dothideomycetes</taxon>
        <taxon>Pleosporomycetidae</taxon>
        <taxon>Pleosporales</taxon>
        <taxon>Pleosporales incertae sedis</taxon>
        <taxon>Lojkania</taxon>
    </lineage>
</organism>
<evidence type="ECO:0000313" key="2">
    <source>
        <dbReference type="EMBL" id="KAF2262908.1"/>
    </source>
</evidence>
<dbReference type="PANTHER" id="PTHR38696:SF1">
    <property type="entry name" value="MEDIATOR OF RNA POLYMERASE II TRANSCRIPTION SUBUNIT 13"/>
    <property type="match status" value="1"/>
</dbReference>
<feature type="region of interest" description="Disordered" evidence="1">
    <location>
        <begin position="1"/>
        <end position="38"/>
    </location>
</feature>
<gene>
    <name evidence="2" type="ORF">CC78DRAFT_294841</name>
</gene>
<evidence type="ECO:0000256" key="1">
    <source>
        <dbReference type="SAM" id="MobiDB-lite"/>
    </source>
</evidence>
<dbReference type="AlphaFoldDB" id="A0A9P4K8C2"/>
<accession>A0A9P4K8C2</accession>
<keyword evidence="3" id="KW-1185">Reference proteome</keyword>